<proteinExistence type="predicted"/>
<keyword evidence="3" id="KW-1185">Reference proteome</keyword>
<sequence>MISSVSFQLDCKDVLLFWRVQQMMQTTSNALRQQVTNHEARRLERIMKEVLDDFGEDKVKLEQLISGRRVKLAEDLKRVRHIQDKLEEFIQCLNRDKS</sequence>
<dbReference type="AlphaFoldDB" id="A0A7J7JAC9"/>
<comment type="caution">
    <text evidence="2">The sequence shown here is derived from an EMBL/GenBank/DDBJ whole genome shotgun (WGS) entry which is preliminary data.</text>
</comment>
<dbReference type="Pfam" id="PF19434">
    <property type="entry name" value="OPA1_C"/>
    <property type="match status" value="1"/>
</dbReference>
<evidence type="ECO:0000259" key="1">
    <source>
        <dbReference type="Pfam" id="PF19434"/>
    </source>
</evidence>
<feature type="domain" description="Dynamin-like GTPase OPA1 C-terminal" evidence="1">
    <location>
        <begin position="8"/>
        <end position="97"/>
    </location>
</feature>
<gene>
    <name evidence="2" type="ORF">EB796_018747</name>
</gene>
<evidence type="ECO:0000313" key="3">
    <source>
        <dbReference type="Proteomes" id="UP000593567"/>
    </source>
</evidence>
<organism evidence="2 3">
    <name type="scientific">Bugula neritina</name>
    <name type="common">Brown bryozoan</name>
    <name type="synonym">Sertularia neritina</name>
    <dbReference type="NCBI Taxonomy" id="10212"/>
    <lineage>
        <taxon>Eukaryota</taxon>
        <taxon>Metazoa</taxon>
        <taxon>Spiralia</taxon>
        <taxon>Lophotrochozoa</taxon>
        <taxon>Bryozoa</taxon>
        <taxon>Gymnolaemata</taxon>
        <taxon>Cheilostomatida</taxon>
        <taxon>Flustrina</taxon>
        <taxon>Buguloidea</taxon>
        <taxon>Bugulidae</taxon>
        <taxon>Bugula</taxon>
    </lineage>
</organism>
<name>A0A7J7JAC9_BUGNE</name>
<reference evidence="2" key="1">
    <citation type="submission" date="2020-06" db="EMBL/GenBank/DDBJ databases">
        <title>Draft genome of Bugula neritina, a colonial animal packing powerful symbionts and potential medicines.</title>
        <authorList>
            <person name="Rayko M."/>
        </authorList>
    </citation>
    <scope>NUCLEOTIDE SEQUENCE [LARGE SCALE GENOMIC DNA]</scope>
    <source>
        <strain evidence="2">Kwan_BN1</strain>
    </source>
</reference>
<protein>
    <submittedName>
        <fullName evidence="2">OPA1</fullName>
    </submittedName>
</protein>
<evidence type="ECO:0000313" key="2">
    <source>
        <dbReference type="EMBL" id="KAF6022937.1"/>
    </source>
</evidence>
<dbReference type="OrthoDB" id="6141561at2759"/>
<dbReference type="EMBL" id="VXIV02002784">
    <property type="protein sequence ID" value="KAF6022937.1"/>
    <property type="molecule type" value="Genomic_DNA"/>
</dbReference>
<dbReference type="InterPro" id="IPR045817">
    <property type="entry name" value="OPA1_C"/>
</dbReference>
<accession>A0A7J7JAC9</accession>
<dbReference type="Proteomes" id="UP000593567">
    <property type="component" value="Unassembled WGS sequence"/>
</dbReference>